<dbReference type="GO" id="GO:0000976">
    <property type="term" value="F:transcription cis-regulatory region binding"/>
    <property type="evidence" value="ECO:0007669"/>
    <property type="project" value="TreeGrafter"/>
</dbReference>
<dbReference type="SUPFAM" id="SSF46689">
    <property type="entry name" value="Homeodomain-like"/>
    <property type="match status" value="1"/>
</dbReference>
<evidence type="ECO:0000313" key="9">
    <source>
        <dbReference type="Proteomes" id="UP000228758"/>
    </source>
</evidence>
<dbReference type="Pfam" id="PF00440">
    <property type="entry name" value="TetR_N"/>
    <property type="match status" value="1"/>
</dbReference>
<dbReference type="GO" id="GO:0046677">
    <property type="term" value="P:response to antibiotic"/>
    <property type="evidence" value="ECO:0007669"/>
    <property type="project" value="InterPro"/>
</dbReference>
<dbReference type="PANTHER" id="PTHR30055:SF151">
    <property type="entry name" value="TRANSCRIPTIONAL REGULATORY PROTEIN"/>
    <property type="match status" value="1"/>
</dbReference>
<gene>
    <name evidence="8" type="ORF">CLV46_3197</name>
</gene>
<evidence type="ECO:0000259" key="7">
    <source>
        <dbReference type="PROSITE" id="PS50977"/>
    </source>
</evidence>
<dbReference type="GO" id="GO:0003700">
    <property type="term" value="F:DNA-binding transcription factor activity"/>
    <property type="evidence" value="ECO:0007669"/>
    <property type="project" value="TreeGrafter"/>
</dbReference>
<dbReference type="Gene3D" id="1.10.10.60">
    <property type="entry name" value="Homeodomain-like"/>
    <property type="match status" value="1"/>
</dbReference>
<dbReference type="Gene3D" id="1.10.357.10">
    <property type="entry name" value="Tetracycline Repressor, domain 2"/>
    <property type="match status" value="1"/>
</dbReference>
<dbReference type="InterPro" id="IPR001647">
    <property type="entry name" value="HTH_TetR"/>
</dbReference>
<keyword evidence="4" id="KW-0804">Transcription</keyword>
<dbReference type="InterPro" id="IPR003012">
    <property type="entry name" value="Tet_transcr_reg_TetR"/>
</dbReference>
<dbReference type="OrthoDB" id="3819648at2"/>
<dbReference type="PROSITE" id="PS50977">
    <property type="entry name" value="HTH_TETR_2"/>
    <property type="match status" value="1"/>
</dbReference>
<evidence type="ECO:0000313" key="8">
    <source>
        <dbReference type="EMBL" id="PJJ73604.1"/>
    </source>
</evidence>
<protein>
    <submittedName>
        <fullName evidence="8">Regulatory TetR family protein</fullName>
    </submittedName>
</protein>
<dbReference type="InterPro" id="IPR036271">
    <property type="entry name" value="Tet_transcr_reg_TetR-rel_C_sf"/>
</dbReference>
<evidence type="ECO:0000256" key="1">
    <source>
        <dbReference type="ARBA" id="ARBA00022491"/>
    </source>
</evidence>
<dbReference type="InterPro" id="IPR009057">
    <property type="entry name" value="Homeodomain-like_sf"/>
</dbReference>
<feature type="region of interest" description="Disordered" evidence="6">
    <location>
        <begin position="1"/>
        <end position="24"/>
    </location>
</feature>
<comment type="caution">
    <text evidence="8">The sequence shown here is derived from an EMBL/GenBank/DDBJ whole genome shotgun (WGS) entry which is preliminary data.</text>
</comment>
<evidence type="ECO:0000256" key="6">
    <source>
        <dbReference type="SAM" id="MobiDB-lite"/>
    </source>
</evidence>
<evidence type="ECO:0000256" key="5">
    <source>
        <dbReference type="PROSITE-ProRule" id="PRU00335"/>
    </source>
</evidence>
<evidence type="ECO:0000256" key="2">
    <source>
        <dbReference type="ARBA" id="ARBA00023015"/>
    </source>
</evidence>
<dbReference type="Pfam" id="PF02909">
    <property type="entry name" value="TetR_C_1"/>
    <property type="match status" value="1"/>
</dbReference>
<dbReference type="SUPFAM" id="SSF48498">
    <property type="entry name" value="Tetracyclin repressor-like, C-terminal domain"/>
    <property type="match status" value="1"/>
</dbReference>
<proteinExistence type="predicted"/>
<sequence>MPRGYAGLVDTPRDAAPSGGSVFYRPQRRSKTADGLSRERIVEACVALLDREGAAALTMRKVAAELDVHATSLYWHVERREDLVDLAVDAIFAGAAVAPAPHGPWTEAVRSAATAMYTALAAHPWAASFAGSRPLVGPNALELSRRILRGLESTGADVRQRAVAATAISNLVLGAAVTAASARALGLDRDTALTREVVAAATGAGVPSLPVLEWQPRFEDALAVLLEGVAARLGR</sequence>
<keyword evidence="9" id="KW-1185">Reference proteome</keyword>
<name>A0A2M9CNZ4_9MICO</name>
<dbReference type="GO" id="GO:0045892">
    <property type="term" value="P:negative regulation of DNA-templated transcription"/>
    <property type="evidence" value="ECO:0007669"/>
    <property type="project" value="InterPro"/>
</dbReference>
<dbReference type="Proteomes" id="UP000228758">
    <property type="component" value="Unassembled WGS sequence"/>
</dbReference>
<reference evidence="8 9" key="1">
    <citation type="submission" date="2017-11" db="EMBL/GenBank/DDBJ databases">
        <title>Genomic Encyclopedia of Archaeal and Bacterial Type Strains, Phase II (KMG-II): From Individual Species to Whole Genera.</title>
        <authorList>
            <person name="Goeker M."/>
        </authorList>
    </citation>
    <scope>NUCLEOTIDE SEQUENCE [LARGE SCALE GENOMIC DNA]</scope>
    <source>
        <strain evidence="8 9">DSM 27393</strain>
    </source>
</reference>
<dbReference type="AlphaFoldDB" id="A0A2M9CNZ4"/>
<evidence type="ECO:0000256" key="4">
    <source>
        <dbReference type="ARBA" id="ARBA00023163"/>
    </source>
</evidence>
<evidence type="ECO:0000256" key="3">
    <source>
        <dbReference type="ARBA" id="ARBA00023125"/>
    </source>
</evidence>
<keyword evidence="3 5" id="KW-0238">DNA-binding</keyword>
<dbReference type="PANTHER" id="PTHR30055">
    <property type="entry name" value="HTH-TYPE TRANSCRIPTIONAL REGULATOR RUTR"/>
    <property type="match status" value="1"/>
</dbReference>
<feature type="domain" description="HTH tetR-type" evidence="7">
    <location>
        <begin position="35"/>
        <end position="95"/>
    </location>
</feature>
<dbReference type="InterPro" id="IPR004111">
    <property type="entry name" value="Repressor_TetR_C"/>
</dbReference>
<dbReference type="EMBL" id="PGFF01000001">
    <property type="protein sequence ID" value="PJJ73604.1"/>
    <property type="molecule type" value="Genomic_DNA"/>
</dbReference>
<keyword evidence="2" id="KW-0805">Transcription regulation</keyword>
<organism evidence="8 9">
    <name type="scientific">Diaminobutyricimonas aerilata</name>
    <dbReference type="NCBI Taxonomy" id="1162967"/>
    <lineage>
        <taxon>Bacteria</taxon>
        <taxon>Bacillati</taxon>
        <taxon>Actinomycetota</taxon>
        <taxon>Actinomycetes</taxon>
        <taxon>Micrococcales</taxon>
        <taxon>Microbacteriaceae</taxon>
        <taxon>Diaminobutyricimonas</taxon>
    </lineage>
</organism>
<keyword evidence="1" id="KW-0678">Repressor</keyword>
<dbReference type="PRINTS" id="PR00400">
    <property type="entry name" value="TETREPRESSOR"/>
</dbReference>
<feature type="DNA-binding region" description="H-T-H motif" evidence="5">
    <location>
        <begin position="58"/>
        <end position="77"/>
    </location>
</feature>
<dbReference type="InterPro" id="IPR050109">
    <property type="entry name" value="HTH-type_TetR-like_transc_reg"/>
</dbReference>
<accession>A0A2M9CNZ4</accession>